<dbReference type="InterPro" id="IPR000914">
    <property type="entry name" value="SBP_5_dom"/>
</dbReference>
<dbReference type="InterPro" id="IPR039424">
    <property type="entry name" value="SBP_5"/>
</dbReference>
<keyword evidence="6" id="KW-0472">Membrane</keyword>
<name>A0A370L8U6_9HYPH</name>
<evidence type="ECO:0000256" key="2">
    <source>
        <dbReference type="ARBA" id="ARBA00005695"/>
    </source>
</evidence>
<reference evidence="9" key="1">
    <citation type="submission" date="2018-07" db="EMBL/GenBank/DDBJ databases">
        <authorList>
            <person name="Safronova V.I."/>
            <person name="Chirak E.R."/>
            <person name="Sazanova A.L."/>
        </authorList>
    </citation>
    <scope>NUCLEOTIDE SEQUENCE [LARGE SCALE GENOMIC DNA]</scope>
    <source>
        <strain evidence="9">RCAM04685</strain>
    </source>
</reference>
<protein>
    <submittedName>
        <fullName evidence="8">ABC transporter substrate-binding protein</fullName>
    </submittedName>
</protein>
<dbReference type="CDD" id="cd08515">
    <property type="entry name" value="PBP2_NikA_DppA_OppA_like_10"/>
    <property type="match status" value="1"/>
</dbReference>
<organism evidence="8 9">
    <name type="scientific">Bosea caraganae</name>
    <dbReference type="NCBI Taxonomy" id="2763117"/>
    <lineage>
        <taxon>Bacteria</taxon>
        <taxon>Pseudomonadati</taxon>
        <taxon>Pseudomonadota</taxon>
        <taxon>Alphaproteobacteria</taxon>
        <taxon>Hyphomicrobiales</taxon>
        <taxon>Boseaceae</taxon>
        <taxon>Bosea</taxon>
    </lineage>
</organism>
<dbReference type="Proteomes" id="UP000255207">
    <property type="component" value="Unassembled WGS sequence"/>
</dbReference>
<keyword evidence="3" id="KW-0813">Transport</keyword>
<keyword evidence="4" id="KW-0732">Signal</keyword>
<feature type="transmembrane region" description="Helical" evidence="6">
    <location>
        <begin position="87"/>
        <end position="108"/>
    </location>
</feature>
<evidence type="ECO:0000313" key="9">
    <source>
        <dbReference type="Proteomes" id="UP000255207"/>
    </source>
</evidence>
<dbReference type="PANTHER" id="PTHR30290:SF9">
    <property type="entry name" value="OLIGOPEPTIDE-BINDING PROTEIN APPA"/>
    <property type="match status" value="1"/>
</dbReference>
<sequence>MSARSSRKGPPRRSCARPRRPIRAASSPRLSISRPARASRCSTTRWPRSRSDHSTHSEDRTSRSIGSDDRYHRPKTSQRRDGVMKRFLLTAAAAALGLVGLGASPGLANKADDTLRIVWKEAVPNVDPHYNQLRSGITIATLVMDTLVMKDPRTGKFEPLLATSWEWKDDTTIRFVLRQGVKFHNGEAFDADDVVYTLNYLVDPKNKILTPNNSSFIKQAVKVDQYTVDVQLKAPFPAALEYFSGALFIYPNEYHAKVGPEGMAKNMVGTGPYVMKEINGVSRYFLTRNKEYFGGIKGPASIGNIEIRLVNDESTELLELMSGKADWIWKFNADQAPLLNAQPKVQAVLSESMRIGFLNLNLVSGDPASNPLANVKVRQAMSYAINKKDLVKFLVQGEARVVDTPCFPDQFGCNVDAAVKYEYNPEKAKALLAEAGYPNGFSTKVVGARSAQWVAAVQEDLKKVGIKVDASVIQGATLVDLFGQGQIPIGYWDWGGYSVMDVSATLPVFVGGQSSSDKVGDKEVAEIVMKAGSEIDQTKRKALYDQAIKLITERALMIPLHSFVVPYAFSKELDFKAFPDETPRFFWASWK</sequence>
<keyword evidence="6" id="KW-0812">Transmembrane</keyword>
<dbReference type="PANTHER" id="PTHR30290">
    <property type="entry name" value="PERIPLASMIC BINDING COMPONENT OF ABC TRANSPORTER"/>
    <property type="match status" value="1"/>
</dbReference>
<dbReference type="Gene3D" id="3.10.105.10">
    <property type="entry name" value="Dipeptide-binding Protein, Domain 3"/>
    <property type="match status" value="1"/>
</dbReference>
<dbReference type="EMBL" id="QQTP01000003">
    <property type="protein sequence ID" value="RDJ26818.1"/>
    <property type="molecule type" value="Genomic_DNA"/>
</dbReference>
<feature type="domain" description="Solute-binding protein family 5" evidence="7">
    <location>
        <begin position="156"/>
        <end position="513"/>
    </location>
</feature>
<proteinExistence type="inferred from homology"/>
<evidence type="ECO:0000313" key="8">
    <source>
        <dbReference type="EMBL" id="RDJ26818.1"/>
    </source>
</evidence>
<feature type="compositionally biased region" description="Basic residues" evidence="5">
    <location>
        <begin position="1"/>
        <end position="22"/>
    </location>
</feature>
<dbReference type="SUPFAM" id="SSF53850">
    <property type="entry name" value="Periplasmic binding protein-like II"/>
    <property type="match status" value="1"/>
</dbReference>
<comment type="caution">
    <text evidence="8">The sequence shown here is derived from an EMBL/GenBank/DDBJ whole genome shotgun (WGS) entry which is preliminary data.</text>
</comment>
<comment type="similarity">
    <text evidence="2">Belongs to the bacterial solute-binding protein 5 family.</text>
</comment>
<dbReference type="GO" id="GO:0015833">
    <property type="term" value="P:peptide transport"/>
    <property type="evidence" value="ECO:0007669"/>
    <property type="project" value="TreeGrafter"/>
</dbReference>
<keyword evidence="6" id="KW-1133">Transmembrane helix</keyword>
<keyword evidence="9" id="KW-1185">Reference proteome</keyword>
<evidence type="ECO:0000256" key="6">
    <source>
        <dbReference type="SAM" id="Phobius"/>
    </source>
</evidence>
<evidence type="ECO:0000256" key="5">
    <source>
        <dbReference type="SAM" id="MobiDB-lite"/>
    </source>
</evidence>
<feature type="region of interest" description="Disordered" evidence="5">
    <location>
        <begin position="1"/>
        <end position="79"/>
    </location>
</feature>
<dbReference type="Gene3D" id="3.40.190.10">
    <property type="entry name" value="Periplasmic binding protein-like II"/>
    <property type="match status" value="1"/>
</dbReference>
<dbReference type="AlphaFoldDB" id="A0A370L8U6"/>
<dbReference type="Pfam" id="PF00496">
    <property type="entry name" value="SBP_bac_5"/>
    <property type="match status" value="1"/>
</dbReference>
<evidence type="ECO:0000256" key="1">
    <source>
        <dbReference type="ARBA" id="ARBA00004418"/>
    </source>
</evidence>
<evidence type="ECO:0000256" key="4">
    <source>
        <dbReference type="ARBA" id="ARBA00022729"/>
    </source>
</evidence>
<dbReference type="GO" id="GO:1904680">
    <property type="term" value="F:peptide transmembrane transporter activity"/>
    <property type="evidence" value="ECO:0007669"/>
    <property type="project" value="TreeGrafter"/>
</dbReference>
<comment type="subcellular location">
    <subcellularLocation>
        <location evidence="1">Periplasm</location>
    </subcellularLocation>
</comment>
<evidence type="ECO:0000256" key="3">
    <source>
        <dbReference type="ARBA" id="ARBA00022448"/>
    </source>
</evidence>
<dbReference type="OrthoDB" id="9803988at2"/>
<accession>A0A370L8U6</accession>
<gene>
    <name evidence="8" type="ORF">DWE98_08180</name>
</gene>
<evidence type="ECO:0000259" key="7">
    <source>
        <dbReference type="Pfam" id="PF00496"/>
    </source>
</evidence>
<feature type="compositionally biased region" description="Basic and acidic residues" evidence="5">
    <location>
        <begin position="49"/>
        <end position="71"/>
    </location>
</feature>